<dbReference type="Proteomes" id="UP001159363">
    <property type="component" value="Chromosome 7"/>
</dbReference>
<reference evidence="2 3" key="1">
    <citation type="submission" date="2023-02" db="EMBL/GenBank/DDBJ databases">
        <title>LHISI_Scaffold_Assembly.</title>
        <authorList>
            <person name="Stuart O.P."/>
            <person name="Cleave R."/>
            <person name="Magrath M.J.L."/>
            <person name="Mikheyev A.S."/>
        </authorList>
    </citation>
    <scope>NUCLEOTIDE SEQUENCE [LARGE SCALE GENOMIC DNA]</scope>
    <source>
        <strain evidence="2">Daus_M_001</strain>
        <tissue evidence="2">Leg muscle</tissue>
    </source>
</reference>
<name>A0ABQ9GX75_9NEOP</name>
<evidence type="ECO:0000313" key="2">
    <source>
        <dbReference type="EMBL" id="KAJ8876631.1"/>
    </source>
</evidence>
<sequence length="207" mass="22800">MADPKASGRAGGFVEILVTGLFRRERQNRGRPKGYLSGSCLRRGRIAHHLPRNCVISAVAGLLDGYPPRVIAAPRREFLVHGHCCRPHVPSSPLPASSPTFGSLNDTNPEASVTLSWRSTFTKTNRGRGGVSGQTTHLPPRRTGFDSRRGRAWESGPDNATFAPLMFPSRSEIISELVLRSTQKTVAPFELRAGLEIEMIILNHRIW</sequence>
<dbReference type="EMBL" id="JARBHB010000008">
    <property type="protein sequence ID" value="KAJ8876631.1"/>
    <property type="molecule type" value="Genomic_DNA"/>
</dbReference>
<organism evidence="2 3">
    <name type="scientific">Dryococelus australis</name>
    <dbReference type="NCBI Taxonomy" id="614101"/>
    <lineage>
        <taxon>Eukaryota</taxon>
        <taxon>Metazoa</taxon>
        <taxon>Ecdysozoa</taxon>
        <taxon>Arthropoda</taxon>
        <taxon>Hexapoda</taxon>
        <taxon>Insecta</taxon>
        <taxon>Pterygota</taxon>
        <taxon>Neoptera</taxon>
        <taxon>Polyneoptera</taxon>
        <taxon>Phasmatodea</taxon>
        <taxon>Verophasmatodea</taxon>
        <taxon>Anareolatae</taxon>
        <taxon>Phasmatidae</taxon>
        <taxon>Eurycanthinae</taxon>
        <taxon>Dryococelus</taxon>
    </lineage>
</organism>
<evidence type="ECO:0000313" key="3">
    <source>
        <dbReference type="Proteomes" id="UP001159363"/>
    </source>
</evidence>
<gene>
    <name evidence="2" type="ORF">PR048_021076</name>
</gene>
<evidence type="ECO:0000256" key="1">
    <source>
        <dbReference type="SAM" id="MobiDB-lite"/>
    </source>
</evidence>
<keyword evidence="3" id="KW-1185">Reference proteome</keyword>
<comment type="caution">
    <text evidence="2">The sequence shown here is derived from an EMBL/GenBank/DDBJ whole genome shotgun (WGS) entry which is preliminary data.</text>
</comment>
<feature type="compositionally biased region" description="Basic and acidic residues" evidence="1">
    <location>
        <begin position="143"/>
        <end position="152"/>
    </location>
</feature>
<accession>A0ABQ9GX75</accession>
<feature type="region of interest" description="Disordered" evidence="1">
    <location>
        <begin position="124"/>
        <end position="153"/>
    </location>
</feature>
<proteinExistence type="predicted"/>
<protein>
    <submittedName>
        <fullName evidence="2">Uncharacterized protein</fullName>
    </submittedName>
</protein>